<dbReference type="Proteomes" id="UP001631969">
    <property type="component" value="Unassembled WGS sequence"/>
</dbReference>
<name>A0ACC7P458_9BACL</name>
<dbReference type="EMBL" id="JBJURJ010000023">
    <property type="protein sequence ID" value="MFM9331851.1"/>
    <property type="molecule type" value="Genomic_DNA"/>
</dbReference>
<evidence type="ECO:0000313" key="1">
    <source>
        <dbReference type="EMBL" id="MFM9331851.1"/>
    </source>
</evidence>
<accession>A0ACC7P458</accession>
<proteinExistence type="predicted"/>
<keyword evidence="2" id="KW-1185">Reference proteome</keyword>
<protein>
    <submittedName>
        <fullName evidence="1">Tetratricopeptide repeat protein</fullName>
    </submittedName>
</protein>
<comment type="caution">
    <text evidence="1">The sequence shown here is derived from an EMBL/GenBank/DDBJ whole genome shotgun (WGS) entry which is preliminary data.</text>
</comment>
<reference evidence="1" key="1">
    <citation type="submission" date="2024-12" db="EMBL/GenBank/DDBJ databases">
        <authorList>
            <person name="Wu N."/>
        </authorList>
    </citation>
    <scope>NUCLEOTIDE SEQUENCE</scope>
    <source>
        <strain evidence="1">P15</strain>
    </source>
</reference>
<sequence length="223" mass="25424">MERVADQTVQELLSTILPWFDREHAFICDSARTDLGARLAVASALLESGKQQEGTLLLKSIAASDPTGDSEQDAARIRSRMEMAYLLMDEMKYDEAENLLWEARKEYAQVPELEFLREEISLLIAQCRFGQGFILEAVERAEEILHKLNSLNADNTRLAKVYQYLAWFELHKTDVPQALTHMKKAMELAPGLDREMVDAGLAAEKNNDYEKALEAYFDAIQYE</sequence>
<gene>
    <name evidence="1" type="ORF">ACI1P1_26505</name>
</gene>
<organism evidence="1 2">
    <name type="scientific">Paenibacillus mesotrionivorans</name>
    <dbReference type="NCBI Taxonomy" id="3160968"/>
    <lineage>
        <taxon>Bacteria</taxon>
        <taxon>Bacillati</taxon>
        <taxon>Bacillota</taxon>
        <taxon>Bacilli</taxon>
        <taxon>Bacillales</taxon>
        <taxon>Paenibacillaceae</taxon>
        <taxon>Paenibacillus</taxon>
    </lineage>
</organism>
<evidence type="ECO:0000313" key="2">
    <source>
        <dbReference type="Proteomes" id="UP001631969"/>
    </source>
</evidence>